<dbReference type="Gene3D" id="3.30.830.10">
    <property type="entry name" value="Metalloenzyme, LuxS/M16 peptidase-like"/>
    <property type="match status" value="2"/>
</dbReference>
<accession>A0A0E4CRW2</accession>
<dbReference type="RefSeq" id="WP_093649667.1">
    <property type="nucleotide sequence ID" value="NZ_CTEN01000001.1"/>
</dbReference>
<organism evidence="3 4">
    <name type="scientific">Streptococcus varani</name>
    <dbReference type="NCBI Taxonomy" id="1608583"/>
    <lineage>
        <taxon>Bacteria</taxon>
        <taxon>Bacillati</taxon>
        <taxon>Bacillota</taxon>
        <taxon>Bacilli</taxon>
        <taxon>Lactobacillales</taxon>
        <taxon>Streptococcaceae</taxon>
        <taxon>Streptococcus</taxon>
    </lineage>
</organism>
<dbReference type="Proteomes" id="UP000198604">
    <property type="component" value="Unassembled WGS sequence"/>
</dbReference>
<dbReference type="InterPro" id="IPR011249">
    <property type="entry name" value="Metalloenz_LuxS/M16"/>
</dbReference>
<dbReference type="NCBIfam" id="NF047421">
    <property type="entry name" value="YfmH_fam"/>
    <property type="match status" value="1"/>
</dbReference>
<dbReference type="SUPFAM" id="SSF63411">
    <property type="entry name" value="LuxS/MPP-like metallohydrolase"/>
    <property type="match status" value="2"/>
</dbReference>
<evidence type="ECO:0000259" key="1">
    <source>
        <dbReference type="Pfam" id="PF00675"/>
    </source>
</evidence>
<name>A0A0E4CRW2_9STRE</name>
<dbReference type="OrthoDB" id="9811314at2"/>
<dbReference type="InterPro" id="IPR011765">
    <property type="entry name" value="Pept_M16_N"/>
</dbReference>
<dbReference type="GO" id="GO:0046872">
    <property type="term" value="F:metal ion binding"/>
    <property type="evidence" value="ECO:0007669"/>
    <property type="project" value="InterPro"/>
</dbReference>
<evidence type="ECO:0000259" key="2">
    <source>
        <dbReference type="Pfam" id="PF05193"/>
    </source>
</evidence>
<dbReference type="PANTHER" id="PTHR11851">
    <property type="entry name" value="METALLOPROTEASE"/>
    <property type="match status" value="1"/>
</dbReference>
<feature type="domain" description="Peptidase M16 N-terminal" evidence="1">
    <location>
        <begin position="68"/>
        <end position="179"/>
    </location>
</feature>
<keyword evidence="4" id="KW-1185">Reference proteome</keyword>
<dbReference type="InterPro" id="IPR050361">
    <property type="entry name" value="MPP/UQCRC_Complex"/>
</dbReference>
<sequence length="430" mass="49413">MKLEGLEEKKYSYLQEPLYKGRLTNGLTVYLLPKQDYHETYGMLTVEFGSLNTIFKTESQGNFVTYPAGIAHFLEHKLFETGEGKDILQEFAKLGANANAFTSFSQTSYLMSTSEAVLPALTLLQSFVREAAFTEESVEKEKEIIAQEIEMYLDEPDARLYTEVLASLYPGSPLEDDIAGSVESIGHITAQLLQENFKAFYQTKNMTLFLVGNFPLAETWRVIQDYQQSQMDQSSSVERKKIIHQRVLEKRSIQMEVACPKLAIGVRGNQELAEESIYRYRLSLSLLFAMLFGWTSKRHQSLYENGKIDSSFSFHLEIQSDYQFFVMTLDSKEPIALSKHLRKALTKFERDEDLSESHLELVKKESYGDFIHSLNSLEYTASHFMQYFSETETIFDLPEILQKITLEDVINAGRTFISNCDMTDFIIFPK</sequence>
<gene>
    <name evidence="3" type="ORF">BN1356_00308</name>
</gene>
<evidence type="ECO:0000313" key="3">
    <source>
        <dbReference type="EMBL" id="CQR23943.1"/>
    </source>
</evidence>
<dbReference type="STRING" id="1608583.BN1356_00308"/>
<evidence type="ECO:0000313" key="4">
    <source>
        <dbReference type="Proteomes" id="UP000198604"/>
    </source>
</evidence>
<proteinExistence type="predicted"/>
<reference evidence="4" key="1">
    <citation type="submission" date="2015-03" db="EMBL/GenBank/DDBJ databases">
        <authorList>
            <person name="Urmite Genomes"/>
        </authorList>
    </citation>
    <scope>NUCLEOTIDE SEQUENCE [LARGE SCALE GENOMIC DNA]</scope>
    <source>
        <strain evidence="4">FF10</strain>
    </source>
</reference>
<dbReference type="AlphaFoldDB" id="A0A0E4CRW2"/>
<dbReference type="Pfam" id="PF00675">
    <property type="entry name" value="Peptidase_M16"/>
    <property type="match status" value="1"/>
</dbReference>
<dbReference type="InterPro" id="IPR007863">
    <property type="entry name" value="Peptidase_M16_C"/>
</dbReference>
<dbReference type="Pfam" id="PF05193">
    <property type="entry name" value="Peptidase_M16_C"/>
    <property type="match status" value="1"/>
</dbReference>
<protein>
    <submittedName>
        <fullName evidence="3">Zn-dependent peptidase</fullName>
    </submittedName>
</protein>
<feature type="domain" description="Peptidase M16 C-terminal" evidence="2">
    <location>
        <begin position="188"/>
        <end position="364"/>
    </location>
</feature>
<dbReference type="EMBL" id="CTEN01000001">
    <property type="protein sequence ID" value="CQR23943.1"/>
    <property type="molecule type" value="Genomic_DNA"/>
</dbReference>
<dbReference type="PANTHER" id="PTHR11851:SF134">
    <property type="entry name" value="ZINC-DEPENDENT PROTEASE"/>
    <property type="match status" value="1"/>
</dbReference>